<feature type="repeat" description="WD" evidence="3">
    <location>
        <begin position="1043"/>
        <end position="1084"/>
    </location>
</feature>
<feature type="repeat" description="WD" evidence="3">
    <location>
        <begin position="1089"/>
        <end position="1130"/>
    </location>
</feature>
<dbReference type="PROSITE" id="PS50943">
    <property type="entry name" value="HTH_CROC1"/>
    <property type="match status" value="1"/>
</dbReference>
<dbReference type="RefSeq" id="WP_338248080.1">
    <property type="nucleotide sequence ID" value="NZ_BSRI01000001.1"/>
</dbReference>
<feature type="domain" description="HTH cro/C1-type" evidence="4">
    <location>
        <begin position="11"/>
        <end position="65"/>
    </location>
</feature>
<feature type="repeat" description="WD" evidence="3">
    <location>
        <begin position="748"/>
        <end position="789"/>
    </location>
</feature>
<dbReference type="SUPFAM" id="SSF52540">
    <property type="entry name" value="P-loop containing nucleoside triphosphate hydrolases"/>
    <property type="match status" value="1"/>
</dbReference>
<feature type="repeat" description="WD" evidence="3">
    <location>
        <begin position="580"/>
        <end position="621"/>
    </location>
</feature>
<feature type="repeat" description="WD" evidence="3">
    <location>
        <begin position="664"/>
        <end position="705"/>
    </location>
</feature>
<dbReference type="InterPro" id="IPR036322">
    <property type="entry name" value="WD40_repeat_dom_sf"/>
</dbReference>
<dbReference type="SMART" id="SM00530">
    <property type="entry name" value="HTH_XRE"/>
    <property type="match status" value="1"/>
</dbReference>
<name>A0ABQ6FN15_9CHLR</name>
<feature type="repeat" description="WD" evidence="3">
    <location>
        <begin position="1001"/>
        <end position="1033"/>
    </location>
</feature>
<dbReference type="PROSITE" id="PS50294">
    <property type="entry name" value="WD_REPEATS_REGION"/>
    <property type="match status" value="13"/>
</dbReference>
<feature type="repeat" description="WD" evidence="3">
    <location>
        <begin position="790"/>
        <end position="831"/>
    </location>
</feature>
<dbReference type="CDD" id="cd00093">
    <property type="entry name" value="HTH_XRE"/>
    <property type="match status" value="1"/>
</dbReference>
<keyword evidence="1 3" id="KW-0853">WD repeat</keyword>
<reference evidence="5 6" key="1">
    <citation type="submission" date="2023-02" db="EMBL/GenBank/DDBJ databases">
        <title>Dictyobacter halimunensis sp. nov., a new member of the class Ktedonobacteria from forest soil in a geothermal area.</title>
        <authorList>
            <person name="Rachmania M.K."/>
            <person name="Ningsih F."/>
            <person name="Sakai Y."/>
            <person name="Yabe S."/>
            <person name="Yokota A."/>
            <person name="Sjamsuridzal W."/>
        </authorList>
    </citation>
    <scope>NUCLEOTIDE SEQUENCE [LARGE SCALE GENOMIC DNA]</scope>
    <source>
        <strain evidence="5 6">S3.2.2.5</strain>
    </source>
</reference>
<feature type="repeat" description="WD" evidence="3">
    <location>
        <begin position="832"/>
        <end position="873"/>
    </location>
</feature>
<feature type="repeat" description="WD" evidence="3">
    <location>
        <begin position="1131"/>
        <end position="1172"/>
    </location>
</feature>
<proteinExistence type="predicted"/>
<dbReference type="InterPro" id="IPR015943">
    <property type="entry name" value="WD40/YVTN_repeat-like_dom_sf"/>
</dbReference>
<dbReference type="Proteomes" id="UP001344906">
    <property type="component" value="Unassembled WGS sequence"/>
</dbReference>
<dbReference type="InterPro" id="IPR027417">
    <property type="entry name" value="P-loop_NTPase"/>
</dbReference>
<dbReference type="Pfam" id="PF13560">
    <property type="entry name" value="HTH_31"/>
    <property type="match status" value="1"/>
</dbReference>
<dbReference type="Pfam" id="PF25173">
    <property type="entry name" value="Beta-prop_WDR3_1st"/>
    <property type="match status" value="1"/>
</dbReference>
<dbReference type="InterPro" id="IPR001387">
    <property type="entry name" value="Cro/C1-type_HTH"/>
</dbReference>
<dbReference type="Pfam" id="PF00931">
    <property type="entry name" value="NB-ARC"/>
    <property type="match status" value="1"/>
</dbReference>
<comment type="caution">
    <text evidence="5">The sequence shown here is derived from an EMBL/GenBank/DDBJ whole genome shotgun (WGS) entry which is preliminary data.</text>
</comment>
<dbReference type="SUPFAM" id="SSF47413">
    <property type="entry name" value="lambda repressor-like DNA-binding domains"/>
    <property type="match status" value="1"/>
</dbReference>
<dbReference type="PROSITE" id="PS50082">
    <property type="entry name" value="WD_REPEATS_2"/>
    <property type="match status" value="14"/>
</dbReference>
<protein>
    <recommendedName>
        <fullName evidence="4">HTH cro/C1-type domain-containing protein</fullName>
    </recommendedName>
</protein>
<accession>A0ABQ6FN15</accession>
<evidence type="ECO:0000256" key="1">
    <source>
        <dbReference type="ARBA" id="ARBA00022574"/>
    </source>
</evidence>
<dbReference type="Gene3D" id="1.10.260.40">
    <property type="entry name" value="lambda repressor-like DNA-binding domains"/>
    <property type="match status" value="1"/>
</dbReference>
<evidence type="ECO:0000259" key="4">
    <source>
        <dbReference type="PROSITE" id="PS50943"/>
    </source>
</evidence>
<evidence type="ECO:0000256" key="3">
    <source>
        <dbReference type="PROSITE-ProRule" id="PRU00221"/>
    </source>
</evidence>
<dbReference type="PANTHER" id="PTHR44129">
    <property type="entry name" value="WD REPEAT-CONTAINING PROTEIN POP1"/>
    <property type="match status" value="1"/>
</dbReference>
<dbReference type="InterPro" id="IPR050349">
    <property type="entry name" value="WD_LIS1/nudF_dynein_reg"/>
</dbReference>
<dbReference type="Gene3D" id="3.40.50.300">
    <property type="entry name" value="P-loop containing nucleotide triphosphate hydrolases"/>
    <property type="match status" value="1"/>
</dbReference>
<evidence type="ECO:0000313" key="6">
    <source>
        <dbReference type="Proteomes" id="UP001344906"/>
    </source>
</evidence>
<dbReference type="Pfam" id="PF00400">
    <property type="entry name" value="WD40"/>
    <property type="match status" value="10"/>
</dbReference>
<dbReference type="InterPro" id="IPR019775">
    <property type="entry name" value="WD40_repeat_CS"/>
</dbReference>
<organism evidence="5 6">
    <name type="scientific">Dictyobacter halimunensis</name>
    <dbReference type="NCBI Taxonomy" id="3026934"/>
    <lineage>
        <taxon>Bacteria</taxon>
        <taxon>Bacillati</taxon>
        <taxon>Chloroflexota</taxon>
        <taxon>Ktedonobacteria</taxon>
        <taxon>Ktedonobacterales</taxon>
        <taxon>Dictyobacteraceae</taxon>
        <taxon>Dictyobacter</taxon>
    </lineage>
</organism>
<dbReference type="CDD" id="cd00200">
    <property type="entry name" value="WD40"/>
    <property type="match status" value="2"/>
</dbReference>
<dbReference type="InterPro" id="IPR001680">
    <property type="entry name" value="WD40_rpt"/>
</dbReference>
<dbReference type="Gene3D" id="2.130.10.10">
    <property type="entry name" value="YVTN repeat-like/Quinoprotein amine dehydrogenase"/>
    <property type="match status" value="6"/>
</dbReference>
<dbReference type="InterPro" id="IPR020472">
    <property type="entry name" value="WD40_PAC1"/>
</dbReference>
<dbReference type="PROSITE" id="PS00678">
    <property type="entry name" value="WD_REPEATS_1"/>
    <property type="match status" value="7"/>
</dbReference>
<feature type="repeat" description="WD" evidence="3">
    <location>
        <begin position="622"/>
        <end position="663"/>
    </location>
</feature>
<feature type="repeat" description="WD" evidence="3">
    <location>
        <begin position="927"/>
        <end position="958"/>
    </location>
</feature>
<gene>
    <name evidence="5" type="ORF">KDH_12510</name>
</gene>
<evidence type="ECO:0000313" key="5">
    <source>
        <dbReference type="EMBL" id="GLV54404.1"/>
    </source>
</evidence>
<dbReference type="InterPro" id="IPR010982">
    <property type="entry name" value="Lambda_DNA-bd_dom_sf"/>
</dbReference>
<feature type="repeat" description="WD" evidence="3">
    <location>
        <begin position="874"/>
        <end position="914"/>
    </location>
</feature>
<dbReference type="SMART" id="SM00320">
    <property type="entry name" value="WD40"/>
    <property type="match status" value="14"/>
</dbReference>
<dbReference type="EMBL" id="BSRI01000001">
    <property type="protein sequence ID" value="GLV54404.1"/>
    <property type="molecule type" value="Genomic_DNA"/>
</dbReference>
<keyword evidence="6" id="KW-1185">Reference proteome</keyword>
<evidence type="ECO:0000256" key="2">
    <source>
        <dbReference type="ARBA" id="ARBA00022737"/>
    </source>
</evidence>
<sequence>MQKSLPFHVQLRRERVKRSLTQEDLASEIEVDAKTVSRWEQGISFPRNRHLKALYQLFNTDAEHMGVVEETAVKKNISPLHKTKTSGKLHLATSKTLEEQHQASIPLHEASPQAQDTFENSPYIHRKWVEAPHVTRLYGRSDELTRLRQWLEENINIIMLVGIGGTGKTALALTIALQLKHTYDHVLWYSLQSAPPLQQFLSYCLHQENDDQDVPPSDIHTQIESLMHLLNEHHCLLILDNFESILQPGQRSEQYLTGYEDYGTLIEQLGEEAHQSTILITGREKPEEVAHLEISSSLVRSMHIQGLSYQAGREFLKDQQLIGTDEEWLSLITHYSGNPLALRLVTEPIQELFGGRIARFLAEGDTIFGNIHDLLHQQFQRLSPQEQEILYWLAIEREAVPLDHLRNNLLSTQPHSSILETLNTLRRRSMIDVVGPASFTLQSVIMEYVTTSLIELFVTSFRTEHFRAWANYALVKMQARDYTTGHQVRIVLESVAQQLLHITSKEGIEQRLKNVLARQQEVAPHHNNYLAGNILNLLLYLRCDLRGFDFSRLVIRQACLHNVRLPDIQFKHAHFIDSTFASTSGNVLSVAFSPHGERLITGTAPGDIWIYEAKSGKHLLTCKGHHDGVWSIATNPDGQTFASSSDDWAVRLWDITTGQCLRTFNEHTNRVKSVAFSPDGNLLASGSEDQTIRIWDSKTGQCRNILRGHTDRIWSITFHPSGTLLASGSADETIRIWNIETGQCIRSLPDSTGWILAVAFSPNGEILASGGDNQVVRLWNIETGEIIQSLKGHNNRIRCLSFSPDNTLLASGSEDCHVRLWNVATGQPYRILTGHTHGVRSVAFNRRGDILASGGDDQTLILWATHSGHSIKTLQGHTNRVFAALFRSDQWLISCSEDHTFRLWDVQNAMCSKFFPRNNDAHAPLCMSFAPQKDLLASGGEDRTVRLWDIHTGICVKTLRGHSNWIRAIAFSPDGTILASGGEDLTIRLWDIETEQCVSVLKDHTGWIRALTFSPDGRYLASAGDDSTIYLWERATGILQAKMQGHHTQIRTLAFSPDSCLLASGGEDHMIYLWSIENTEHIHQHVTRLHGHKGRVRSLHFNADGTMLASGGDDRIIMLWNMHNREVLRTIQAHTKRIRWVHFSPDGHTLASSSDDGSIKLWDPHSGAHLTSLLVERPYEHMNITGVQGLTDAQKTTLYALGAYTDDED</sequence>
<dbReference type="PRINTS" id="PR00320">
    <property type="entry name" value="GPROTEINBRPT"/>
</dbReference>
<feature type="repeat" description="WD" evidence="3">
    <location>
        <begin position="706"/>
        <end position="747"/>
    </location>
</feature>
<keyword evidence="2" id="KW-0677">Repeat</keyword>
<dbReference type="PRINTS" id="PR00364">
    <property type="entry name" value="DISEASERSIST"/>
</dbReference>
<feature type="repeat" description="WD" evidence="3">
    <location>
        <begin position="959"/>
        <end position="1000"/>
    </location>
</feature>
<dbReference type="InterPro" id="IPR002182">
    <property type="entry name" value="NB-ARC"/>
</dbReference>
<dbReference type="SUPFAM" id="SSF50978">
    <property type="entry name" value="WD40 repeat-like"/>
    <property type="match status" value="3"/>
</dbReference>